<organism evidence="4">
    <name type="scientific">Methyloraptor flagellatus</name>
    <dbReference type="NCBI Taxonomy" id="3162530"/>
    <lineage>
        <taxon>Bacteria</taxon>
        <taxon>Pseudomonadati</taxon>
        <taxon>Pseudomonadota</taxon>
        <taxon>Alphaproteobacteria</taxon>
        <taxon>Hyphomicrobiales</taxon>
        <taxon>Ancalomicrobiaceae</taxon>
        <taxon>Methyloraptor</taxon>
    </lineage>
</organism>
<dbReference type="RefSeq" id="WP_407051356.1">
    <property type="nucleotide sequence ID" value="NZ_CP158568.1"/>
</dbReference>
<dbReference type="AlphaFoldDB" id="A0AAU7XGQ6"/>
<dbReference type="InterPro" id="IPR001633">
    <property type="entry name" value="EAL_dom"/>
</dbReference>
<dbReference type="InterPro" id="IPR035919">
    <property type="entry name" value="EAL_sf"/>
</dbReference>
<dbReference type="Gene3D" id="3.30.70.270">
    <property type="match status" value="1"/>
</dbReference>
<sequence>MALSFAKICSLFQVPKDNPELVQAQFRAFVQQIPLLYGTLILNSLAIAYTYHDRAPLWLAVGLPVGLSAISTARAIWWIRQRYVEVTPERAYRHLTGTNRLAVVLAVVFTAWGLSLYGYGDAYGQGHIAFYMGLTVIACIFCLMHLRSAAIAVTLVVNVPFILFLSIVGETTHKAIAINLALVCGAMIRILFVYYRDFAKLVESRRDLIIKQAETQRLSDENLRMANLDSLTELPNRRRFFADLDRAFADAETEGHAMAVGILDLDGFKPVNDTFGHTTGDGVLIEAGRRMAEVCAAETGPCRATVYRLGGDEFGVLVTGDPSRASLTAIGHRLGEAVRRPYRIGASHAAISCSVGFALYPDTGTDGGTLFERADYALYHGKRSQRGSVVLFSREHEDQIRALGTIEQALRTADLERELSLSFQPILDVRAGRVVCFEALARWNSPTLGLVPPDRFIPIAERSGSIGDITRVLLAQALACLKTWPRDIGISFNLSAYDICAAEGAMRLIAAVNASGVDPRRVDFEITETAMAFDFNQARRTVGALKALGCKISLDDFGTGYSSLSYVHTLPLDRVKVDRSFVANIENDEVSHKIVRTIVGLCDDMNLECIVEGVETPNQFAIVQGMHCEMAQGYLFSKPMPAAEVSAYLARRPERQAGVA</sequence>
<feature type="transmembrane region" description="Helical" evidence="1">
    <location>
        <begin position="126"/>
        <end position="143"/>
    </location>
</feature>
<accession>A0AAU7XGQ6</accession>
<feature type="transmembrane region" description="Helical" evidence="1">
    <location>
        <begin position="150"/>
        <end position="169"/>
    </location>
</feature>
<dbReference type="InterPro" id="IPR000160">
    <property type="entry name" value="GGDEF_dom"/>
</dbReference>
<evidence type="ECO:0000313" key="4">
    <source>
        <dbReference type="EMBL" id="XBY46259.1"/>
    </source>
</evidence>
<dbReference type="InterPro" id="IPR029787">
    <property type="entry name" value="Nucleotide_cyclase"/>
</dbReference>
<evidence type="ECO:0000259" key="2">
    <source>
        <dbReference type="PROSITE" id="PS50883"/>
    </source>
</evidence>
<feature type="domain" description="EAL" evidence="2">
    <location>
        <begin position="403"/>
        <end position="653"/>
    </location>
</feature>
<reference evidence="4" key="1">
    <citation type="submission" date="2024-06" db="EMBL/GenBank/DDBJ databases">
        <title>Methylostella associata gen. nov., sp. nov., a novel Ancalomicrobiaceae-affiliated facultatively methylotrophic bacteria that feed on methanotrophs of the genus Methylococcus.</title>
        <authorList>
            <person name="Saltykova V."/>
            <person name="Danilova O.V."/>
            <person name="Oshkin I.Y."/>
            <person name="Belova S.E."/>
            <person name="Pimenov N.V."/>
            <person name="Dedysh S.N."/>
        </authorList>
    </citation>
    <scope>NUCLEOTIDE SEQUENCE</scope>
    <source>
        <strain evidence="4">S20</strain>
    </source>
</reference>
<feature type="transmembrane region" description="Helical" evidence="1">
    <location>
        <begin position="57"/>
        <end position="79"/>
    </location>
</feature>
<evidence type="ECO:0000259" key="3">
    <source>
        <dbReference type="PROSITE" id="PS50887"/>
    </source>
</evidence>
<keyword evidence="1" id="KW-0812">Transmembrane</keyword>
<dbReference type="Pfam" id="PF00563">
    <property type="entry name" value="EAL"/>
    <property type="match status" value="1"/>
</dbReference>
<dbReference type="PROSITE" id="PS50887">
    <property type="entry name" value="GGDEF"/>
    <property type="match status" value="1"/>
</dbReference>
<keyword evidence="1" id="KW-0472">Membrane</keyword>
<protein>
    <submittedName>
        <fullName evidence="4">EAL domain-containing protein</fullName>
    </submittedName>
</protein>
<dbReference type="PROSITE" id="PS50883">
    <property type="entry name" value="EAL"/>
    <property type="match status" value="1"/>
</dbReference>
<feature type="transmembrane region" description="Helical" evidence="1">
    <location>
        <begin position="175"/>
        <end position="195"/>
    </location>
</feature>
<dbReference type="SMART" id="SM00052">
    <property type="entry name" value="EAL"/>
    <property type="match status" value="1"/>
</dbReference>
<dbReference type="CDD" id="cd01948">
    <property type="entry name" value="EAL"/>
    <property type="match status" value="1"/>
</dbReference>
<dbReference type="EMBL" id="CP158568">
    <property type="protein sequence ID" value="XBY46259.1"/>
    <property type="molecule type" value="Genomic_DNA"/>
</dbReference>
<feature type="transmembrane region" description="Helical" evidence="1">
    <location>
        <begin position="33"/>
        <end position="51"/>
    </location>
</feature>
<dbReference type="Pfam" id="PF00990">
    <property type="entry name" value="GGDEF"/>
    <property type="match status" value="1"/>
</dbReference>
<dbReference type="SUPFAM" id="SSF141868">
    <property type="entry name" value="EAL domain-like"/>
    <property type="match status" value="1"/>
</dbReference>
<dbReference type="PANTHER" id="PTHR44757:SF2">
    <property type="entry name" value="BIOFILM ARCHITECTURE MAINTENANCE PROTEIN MBAA"/>
    <property type="match status" value="1"/>
</dbReference>
<feature type="transmembrane region" description="Helical" evidence="1">
    <location>
        <begin position="100"/>
        <end position="120"/>
    </location>
</feature>
<dbReference type="SUPFAM" id="SSF55073">
    <property type="entry name" value="Nucleotide cyclase"/>
    <property type="match status" value="1"/>
</dbReference>
<gene>
    <name evidence="4" type="ORF">ABS361_08570</name>
</gene>
<proteinExistence type="predicted"/>
<dbReference type="NCBIfam" id="TIGR00254">
    <property type="entry name" value="GGDEF"/>
    <property type="match status" value="1"/>
</dbReference>
<dbReference type="PANTHER" id="PTHR44757">
    <property type="entry name" value="DIGUANYLATE CYCLASE DGCP"/>
    <property type="match status" value="1"/>
</dbReference>
<dbReference type="KEGG" id="mflg:ABS361_08570"/>
<dbReference type="Gene3D" id="3.20.20.450">
    <property type="entry name" value="EAL domain"/>
    <property type="match status" value="1"/>
</dbReference>
<dbReference type="SMART" id="SM00267">
    <property type="entry name" value="GGDEF"/>
    <property type="match status" value="1"/>
</dbReference>
<dbReference type="CDD" id="cd01949">
    <property type="entry name" value="GGDEF"/>
    <property type="match status" value="1"/>
</dbReference>
<keyword evidence="1" id="KW-1133">Transmembrane helix</keyword>
<dbReference type="InterPro" id="IPR052155">
    <property type="entry name" value="Biofilm_reg_signaling"/>
</dbReference>
<dbReference type="InterPro" id="IPR043128">
    <property type="entry name" value="Rev_trsase/Diguanyl_cyclase"/>
</dbReference>
<feature type="domain" description="GGDEF" evidence="3">
    <location>
        <begin position="256"/>
        <end position="394"/>
    </location>
</feature>
<name>A0AAU7XGQ6_9HYPH</name>
<evidence type="ECO:0000256" key="1">
    <source>
        <dbReference type="SAM" id="Phobius"/>
    </source>
</evidence>